<reference evidence="2" key="1">
    <citation type="submission" date="2022-12" db="EMBL/GenBank/DDBJ databases">
        <authorList>
            <person name="Alioto T."/>
            <person name="Alioto T."/>
            <person name="Gomez Garrido J."/>
        </authorList>
    </citation>
    <scope>NUCLEOTIDE SEQUENCE</scope>
</reference>
<proteinExistence type="predicted"/>
<evidence type="ECO:0000313" key="2">
    <source>
        <dbReference type="EMBL" id="CAI5771845.1"/>
    </source>
</evidence>
<organism evidence="2 3">
    <name type="scientific">Podarcis lilfordi</name>
    <name type="common">Lilford's wall lizard</name>
    <dbReference type="NCBI Taxonomy" id="74358"/>
    <lineage>
        <taxon>Eukaryota</taxon>
        <taxon>Metazoa</taxon>
        <taxon>Chordata</taxon>
        <taxon>Craniata</taxon>
        <taxon>Vertebrata</taxon>
        <taxon>Euteleostomi</taxon>
        <taxon>Lepidosauria</taxon>
        <taxon>Squamata</taxon>
        <taxon>Bifurcata</taxon>
        <taxon>Unidentata</taxon>
        <taxon>Episquamata</taxon>
        <taxon>Laterata</taxon>
        <taxon>Lacertibaenia</taxon>
        <taxon>Lacertidae</taxon>
        <taxon>Podarcis</taxon>
    </lineage>
</organism>
<name>A0AA35K553_9SAUR</name>
<feature type="region of interest" description="Disordered" evidence="1">
    <location>
        <begin position="1"/>
        <end position="39"/>
    </location>
</feature>
<dbReference type="EMBL" id="OX395129">
    <property type="protein sequence ID" value="CAI5771845.1"/>
    <property type="molecule type" value="Genomic_DNA"/>
</dbReference>
<dbReference type="Proteomes" id="UP001178461">
    <property type="component" value="Chromosome 4"/>
</dbReference>
<evidence type="ECO:0000256" key="1">
    <source>
        <dbReference type="SAM" id="MobiDB-lite"/>
    </source>
</evidence>
<protein>
    <submittedName>
        <fullName evidence="2">Uncharacterized protein</fullName>
    </submittedName>
</protein>
<dbReference type="AlphaFoldDB" id="A0AA35K553"/>
<keyword evidence="3" id="KW-1185">Reference proteome</keyword>
<accession>A0AA35K553</accession>
<sequence length="96" mass="11236">MLPERFGSRNRRPFITGQEISPRQLNRQKDSFEKPLSPGVTISEKSDLLQFTQNGAERLQMLPERFRSRNRMLLSQDKKSALDNLTGRKRFFGKKP</sequence>
<evidence type="ECO:0000313" key="3">
    <source>
        <dbReference type="Proteomes" id="UP001178461"/>
    </source>
</evidence>
<gene>
    <name evidence="2" type="ORF">PODLI_1B022902</name>
</gene>